<keyword evidence="6" id="KW-1185">Reference proteome</keyword>
<evidence type="ECO:0000313" key="6">
    <source>
        <dbReference type="Proteomes" id="UP000834106"/>
    </source>
</evidence>
<organism evidence="5 6">
    <name type="scientific">Fraxinus pennsylvanica</name>
    <dbReference type="NCBI Taxonomy" id="56036"/>
    <lineage>
        <taxon>Eukaryota</taxon>
        <taxon>Viridiplantae</taxon>
        <taxon>Streptophyta</taxon>
        <taxon>Embryophyta</taxon>
        <taxon>Tracheophyta</taxon>
        <taxon>Spermatophyta</taxon>
        <taxon>Magnoliopsida</taxon>
        <taxon>eudicotyledons</taxon>
        <taxon>Gunneridae</taxon>
        <taxon>Pentapetalae</taxon>
        <taxon>asterids</taxon>
        <taxon>lamiids</taxon>
        <taxon>Lamiales</taxon>
        <taxon>Oleaceae</taxon>
        <taxon>Oleeae</taxon>
        <taxon>Fraxinus</taxon>
    </lineage>
</organism>
<feature type="region of interest" description="Disordered" evidence="4">
    <location>
        <begin position="305"/>
        <end position="338"/>
    </location>
</feature>
<reference evidence="5" key="1">
    <citation type="submission" date="2023-05" db="EMBL/GenBank/DDBJ databases">
        <authorList>
            <person name="Huff M."/>
        </authorList>
    </citation>
    <scope>NUCLEOTIDE SEQUENCE</scope>
</reference>
<feature type="compositionally biased region" description="Polar residues" evidence="4">
    <location>
        <begin position="189"/>
        <end position="200"/>
    </location>
</feature>
<feature type="compositionally biased region" description="Low complexity" evidence="4">
    <location>
        <begin position="87"/>
        <end position="100"/>
    </location>
</feature>
<dbReference type="EMBL" id="OU503053">
    <property type="protein sequence ID" value="CAI9781066.1"/>
    <property type="molecule type" value="Genomic_DNA"/>
</dbReference>
<dbReference type="GO" id="GO:0004673">
    <property type="term" value="F:protein histidine kinase activity"/>
    <property type="evidence" value="ECO:0007669"/>
    <property type="project" value="UniProtKB-EC"/>
</dbReference>
<dbReference type="EC" id="2.7.13.3" evidence="2"/>
<gene>
    <name evidence="5" type="ORF">FPE_LOCUS28496</name>
</gene>
<comment type="catalytic activity">
    <reaction evidence="1">
        <text>ATP + protein L-histidine = ADP + protein N-phospho-L-histidine.</text>
        <dbReference type="EC" id="2.7.13.3"/>
    </reaction>
</comment>
<dbReference type="SUPFAM" id="SSF55874">
    <property type="entry name" value="ATPase domain of HSP90 chaperone/DNA topoisomerase II/histidine kinase"/>
    <property type="match status" value="1"/>
</dbReference>
<evidence type="ECO:0000256" key="2">
    <source>
        <dbReference type="ARBA" id="ARBA00012438"/>
    </source>
</evidence>
<evidence type="ECO:0000313" key="5">
    <source>
        <dbReference type="EMBL" id="CAI9781066.1"/>
    </source>
</evidence>
<evidence type="ECO:0000256" key="4">
    <source>
        <dbReference type="SAM" id="MobiDB-lite"/>
    </source>
</evidence>
<protein>
    <recommendedName>
        <fullName evidence="2">histidine kinase</fullName>
        <ecNumber evidence="2">2.7.13.3</ecNumber>
    </recommendedName>
</protein>
<evidence type="ECO:0000256" key="3">
    <source>
        <dbReference type="ARBA" id="ARBA00022553"/>
    </source>
</evidence>
<feature type="compositionally biased region" description="Polar residues" evidence="4">
    <location>
        <begin position="162"/>
        <end position="179"/>
    </location>
</feature>
<accession>A0AAD2A424</accession>
<dbReference type="Proteomes" id="UP000834106">
    <property type="component" value="Chromosome 18"/>
</dbReference>
<keyword evidence="3" id="KW-0597">Phosphoprotein</keyword>
<dbReference type="InterPro" id="IPR050956">
    <property type="entry name" value="2C_system_His_kinase"/>
</dbReference>
<dbReference type="Gene3D" id="3.30.565.10">
    <property type="entry name" value="Histidine kinase-like ATPase, C-terminal domain"/>
    <property type="match status" value="1"/>
</dbReference>
<feature type="region of interest" description="Disordered" evidence="4">
    <location>
        <begin position="80"/>
        <end position="101"/>
    </location>
</feature>
<proteinExistence type="predicted"/>
<dbReference type="InterPro" id="IPR036890">
    <property type="entry name" value="HATPase_C_sf"/>
</dbReference>
<dbReference type="PANTHER" id="PTHR43719:SF75">
    <property type="entry name" value="HISTIDINE KINASE CKI1"/>
    <property type="match status" value="1"/>
</dbReference>
<evidence type="ECO:0000256" key="1">
    <source>
        <dbReference type="ARBA" id="ARBA00000085"/>
    </source>
</evidence>
<dbReference type="PANTHER" id="PTHR43719">
    <property type="entry name" value="TWO-COMPONENT HISTIDINE KINASE"/>
    <property type="match status" value="1"/>
</dbReference>
<name>A0AAD2A424_9LAMI</name>
<sequence length="373" mass="41063">MIRPTGKGIPKEKQKSVFENYVQVKETALGQEGTGLGLVRLMGGEIGIVDKQVGERGTCFRFNTFFSTCTEIGMSGNARDDDIEVPGGSTSSGSYQYSGSINRSHSPKAEVSQLVIFIQSNERAKIIQKFMVRQGIKVYAVKQHEQLSDTLKRIKQKLNLSRQSSSVKSEVNTSRASSTRSKDVPLSSLEGTDNVPSLQRRTSARSFSSLVLIVIDTSAGPFRDISRAVAEFRRDPSNNYCSRVVWLNKPGTNSINFHGLDEAAANKTYTRQIVGKSSSENTPSRKDEIEELSPEFAERRGENLFNPKNIVPGQIHHESHTSGTANTSHNQDDDPIGRKIATSSASQLGAYTFSCVMGNKLLKQFTGIFRINT</sequence>
<dbReference type="AlphaFoldDB" id="A0AAD2A424"/>
<feature type="region of interest" description="Disordered" evidence="4">
    <location>
        <begin position="162"/>
        <end position="200"/>
    </location>
</feature>